<keyword evidence="3" id="KW-0804">Transcription</keyword>
<dbReference type="PROSITE" id="PS50949">
    <property type="entry name" value="HTH_GNTR"/>
    <property type="match status" value="1"/>
</dbReference>
<keyword evidence="6" id="KW-1185">Reference proteome</keyword>
<dbReference type="SUPFAM" id="SSF46785">
    <property type="entry name" value="Winged helix' DNA-binding domain"/>
    <property type="match status" value="1"/>
</dbReference>
<proteinExistence type="predicted"/>
<dbReference type="PANTHER" id="PTHR44846:SF1">
    <property type="entry name" value="MANNOSYL-D-GLYCERATE TRANSPORT_METABOLISM SYSTEM REPRESSOR MNGR-RELATED"/>
    <property type="match status" value="1"/>
</dbReference>
<evidence type="ECO:0000256" key="2">
    <source>
        <dbReference type="ARBA" id="ARBA00023125"/>
    </source>
</evidence>
<keyword evidence="1" id="KW-0805">Transcription regulation</keyword>
<protein>
    <submittedName>
        <fullName evidence="5">GntR family transcriptional regulator</fullName>
    </submittedName>
</protein>
<dbReference type="PANTHER" id="PTHR44846">
    <property type="entry name" value="MANNOSYL-D-GLYCERATE TRANSPORT/METABOLISM SYSTEM REPRESSOR MNGR-RELATED"/>
    <property type="match status" value="1"/>
</dbReference>
<evidence type="ECO:0000256" key="1">
    <source>
        <dbReference type="ARBA" id="ARBA00023015"/>
    </source>
</evidence>
<name>A0ABV6MA22_9ACTN</name>
<dbReference type="SMART" id="SM00866">
    <property type="entry name" value="UTRA"/>
    <property type="match status" value="1"/>
</dbReference>
<dbReference type="Pfam" id="PF00392">
    <property type="entry name" value="GntR"/>
    <property type="match status" value="1"/>
</dbReference>
<dbReference type="RefSeq" id="WP_377256136.1">
    <property type="nucleotide sequence ID" value="NZ_JBHLUH010000060.1"/>
</dbReference>
<dbReference type="Gene3D" id="3.40.1410.10">
    <property type="entry name" value="Chorismate lyase-like"/>
    <property type="match status" value="1"/>
</dbReference>
<dbReference type="SMART" id="SM00345">
    <property type="entry name" value="HTH_GNTR"/>
    <property type="match status" value="1"/>
</dbReference>
<dbReference type="SUPFAM" id="SSF64288">
    <property type="entry name" value="Chorismate lyase-like"/>
    <property type="match status" value="1"/>
</dbReference>
<dbReference type="Pfam" id="PF07702">
    <property type="entry name" value="UTRA"/>
    <property type="match status" value="1"/>
</dbReference>
<dbReference type="Gene3D" id="1.10.10.10">
    <property type="entry name" value="Winged helix-like DNA-binding domain superfamily/Winged helix DNA-binding domain"/>
    <property type="match status" value="1"/>
</dbReference>
<dbReference type="EMBL" id="JBHLUH010000060">
    <property type="protein sequence ID" value="MFC0531547.1"/>
    <property type="molecule type" value="Genomic_DNA"/>
</dbReference>
<organism evidence="5 6">
    <name type="scientific">Phytohabitans kaempferiae</name>
    <dbReference type="NCBI Taxonomy" id="1620943"/>
    <lineage>
        <taxon>Bacteria</taxon>
        <taxon>Bacillati</taxon>
        <taxon>Actinomycetota</taxon>
        <taxon>Actinomycetes</taxon>
        <taxon>Micromonosporales</taxon>
        <taxon>Micromonosporaceae</taxon>
    </lineage>
</organism>
<dbReference type="Proteomes" id="UP001589867">
    <property type="component" value="Unassembled WGS sequence"/>
</dbReference>
<gene>
    <name evidence="5" type="ORF">ACFFIA_28265</name>
</gene>
<dbReference type="InterPro" id="IPR011663">
    <property type="entry name" value="UTRA"/>
</dbReference>
<feature type="domain" description="HTH gntR-type" evidence="4">
    <location>
        <begin position="46"/>
        <end position="114"/>
    </location>
</feature>
<dbReference type="InterPro" id="IPR028978">
    <property type="entry name" value="Chorismate_lyase_/UTRA_dom_sf"/>
</dbReference>
<evidence type="ECO:0000313" key="6">
    <source>
        <dbReference type="Proteomes" id="UP001589867"/>
    </source>
</evidence>
<dbReference type="InterPro" id="IPR000524">
    <property type="entry name" value="Tscrpt_reg_HTH_GntR"/>
</dbReference>
<comment type="caution">
    <text evidence="5">The sequence shown here is derived from an EMBL/GenBank/DDBJ whole genome shotgun (WGS) entry which is preliminary data.</text>
</comment>
<dbReference type="CDD" id="cd07377">
    <property type="entry name" value="WHTH_GntR"/>
    <property type="match status" value="1"/>
</dbReference>
<dbReference type="PRINTS" id="PR00035">
    <property type="entry name" value="HTHGNTR"/>
</dbReference>
<sequence length="288" mass="31652">MTRQGEEPLEQPARGVRLVAQTTNHEVADFRIFRDGTTTQRGSRPAGTYIQVAGELAGLIQSGQLAPGTQFPPERELSQQLGMSRTTVRQVLARLEDWNLITREVGRGTFVSRPKWEHSLSVLGGFHEQMAAQGVQPTSRLLSGTRGDADPATAQLLGIDVADPVFKIVRLRLAQGDPVALENSIIPVDVVPDLFDHDLTTESIYGVMGARGARPVRAAQRLEPVPARTEEAELLDVDPGTPLMLIRRTAWDAAGRVVEHAVDYYRGDRTSFVSEVRIAGDFLEREAR</sequence>
<dbReference type="InterPro" id="IPR036388">
    <property type="entry name" value="WH-like_DNA-bd_sf"/>
</dbReference>
<evidence type="ECO:0000259" key="4">
    <source>
        <dbReference type="PROSITE" id="PS50949"/>
    </source>
</evidence>
<accession>A0ABV6MA22</accession>
<keyword evidence="2" id="KW-0238">DNA-binding</keyword>
<dbReference type="InterPro" id="IPR036390">
    <property type="entry name" value="WH_DNA-bd_sf"/>
</dbReference>
<reference evidence="5 6" key="1">
    <citation type="submission" date="2024-09" db="EMBL/GenBank/DDBJ databases">
        <authorList>
            <person name="Sun Q."/>
            <person name="Mori K."/>
        </authorList>
    </citation>
    <scope>NUCLEOTIDE SEQUENCE [LARGE SCALE GENOMIC DNA]</scope>
    <source>
        <strain evidence="5 6">TBRC 3947</strain>
    </source>
</reference>
<evidence type="ECO:0000256" key="3">
    <source>
        <dbReference type="ARBA" id="ARBA00023163"/>
    </source>
</evidence>
<dbReference type="InterPro" id="IPR050679">
    <property type="entry name" value="Bact_HTH_transcr_reg"/>
</dbReference>
<evidence type="ECO:0000313" key="5">
    <source>
        <dbReference type="EMBL" id="MFC0531547.1"/>
    </source>
</evidence>